<accession>A0AAD1XBR7</accession>
<keyword evidence="2" id="KW-1185">Reference proteome</keyword>
<reference evidence="1" key="1">
    <citation type="submission" date="2023-07" db="EMBL/GenBank/DDBJ databases">
        <authorList>
            <consortium name="AG Swart"/>
            <person name="Singh M."/>
            <person name="Singh A."/>
            <person name="Seah K."/>
            <person name="Emmerich C."/>
        </authorList>
    </citation>
    <scope>NUCLEOTIDE SEQUENCE</scope>
    <source>
        <strain evidence="1">DP1</strain>
    </source>
</reference>
<evidence type="ECO:0000313" key="1">
    <source>
        <dbReference type="EMBL" id="CAI2368455.1"/>
    </source>
</evidence>
<dbReference type="EMBL" id="CAMPGE010009589">
    <property type="protein sequence ID" value="CAI2368455.1"/>
    <property type="molecule type" value="Genomic_DNA"/>
</dbReference>
<organism evidence="1 2">
    <name type="scientific">Euplotes crassus</name>
    <dbReference type="NCBI Taxonomy" id="5936"/>
    <lineage>
        <taxon>Eukaryota</taxon>
        <taxon>Sar</taxon>
        <taxon>Alveolata</taxon>
        <taxon>Ciliophora</taxon>
        <taxon>Intramacronucleata</taxon>
        <taxon>Spirotrichea</taxon>
        <taxon>Hypotrichia</taxon>
        <taxon>Euplotida</taxon>
        <taxon>Euplotidae</taxon>
        <taxon>Moneuplotes</taxon>
    </lineage>
</organism>
<dbReference type="Proteomes" id="UP001295684">
    <property type="component" value="Unassembled WGS sequence"/>
</dbReference>
<protein>
    <submittedName>
        <fullName evidence="1">Uncharacterized protein</fullName>
    </submittedName>
</protein>
<sequence>MIMIGEDKDLSDLRDIQKEGLQKLIDSLHVGNDQQDLREKIKELGKQVGTAGDARQKLLKSAVRIIMENIVPDRMRIMFSILEQGPCCTLEEYGKLFECKASQAESLLKTPRYNEYDRMHFECGVKASILPAVKVLNENSAALFQKFKKAVKSLVRARNRILQLQCEFKHCDNPFDYGLTPENVIAFMKYADRKYNDKGYDIYSVYGVPKRKVSKLGMDLITEEQLNEITDSEIEIE</sequence>
<name>A0AAD1XBR7_EUPCR</name>
<evidence type="ECO:0000313" key="2">
    <source>
        <dbReference type="Proteomes" id="UP001295684"/>
    </source>
</evidence>
<comment type="caution">
    <text evidence="1">The sequence shown here is derived from an EMBL/GenBank/DDBJ whole genome shotgun (WGS) entry which is preliminary data.</text>
</comment>
<gene>
    <name evidence="1" type="ORF">ECRASSUSDP1_LOCUS9748</name>
</gene>
<proteinExistence type="predicted"/>
<dbReference type="AlphaFoldDB" id="A0AAD1XBR7"/>